<dbReference type="InterPro" id="IPR053183">
    <property type="entry name" value="ASL1"/>
</dbReference>
<organism evidence="4 5">
    <name type="scientific">Scleroderma citrinum Foug A</name>
    <dbReference type="NCBI Taxonomy" id="1036808"/>
    <lineage>
        <taxon>Eukaryota</taxon>
        <taxon>Fungi</taxon>
        <taxon>Dikarya</taxon>
        <taxon>Basidiomycota</taxon>
        <taxon>Agaricomycotina</taxon>
        <taxon>Agaricomycetes</taxon>
        <taxon>Agaricomycetidae</taxon>
        <taxon>Boletales</taxon>
        <taxon>Sclerodermatineae</taxon>
        <taxon>Sclerodermataceae</taxon>
        <taxon>Scleroderma</taxon>
    </lineage>
</organism>
<evidence type="ECO:0000313" key="5">
    <source>
        <dbReference type="Proteomes" id="UP000053989"/>
    </source>
</evidence>
<evidence type="ECO:0000313" key="4">
    <source>
        <dbReference type="EMBL" id="KIM68719.1"/>
    </source>
</evidence>
<dbReference type="GO" id="GO:0071966">
    <property type="term" value="P:fungal-type cell wall polysaccharide metabolic process"/>
    <property type="evidence" value="ECO:0007669"/>
    <property type="project" value="TreeGrafter"/>
</dbReference>
<keyword evidence="4" id="KW-0378">Hydrolase</keyword>
<dbReference type="PANTHER" id="PTHR34154">
    <property type="entry name" value="ALKALI-SENSITIVE LINKAGE PROTEIN 1"/>
    <property type="match status" value="1"/>
</dbReference>
<dbReference type="SUPFAM" id="SSF51445">
    <property type="entry name" value="(Trans)glycosidases"/>
    <property type="match status" value="1"/>
</dbReference>
<reference evidence="4 5" key="1">
    <citation type="submission" date="2014-04" db="EMBL/GenBank/DDBJ databases">
        <authorList>
            <consortium name="DOE Joint Genome Institute"/>
            <person name="Kuo A."/>
            <person name="Kohler A."/>
            <person name="Nagy L.G."/>
            <person name="Floudas D."/>
            <person name="Copeland A."/>
            <person name="Barry K.W."/>
            <person name="Cichocki N."/>
            <person name="Veneault-Fourrey C."/>
            <person name="LaButti K."/>
            <person name="Lindquist E.A."/>
            <person name="Lipzen A."/>
            <person name="Lundell T."/>
            <person name="Morin E."/>
            <person name="Murat C."/>
            <person name="Sun H."/>
            <person name="Tunlid A."/>
            <person name="Henrissat B."/>
            <person name="Grigoriev I.V."/>
            <person name="Hibbett D.S."/>
            <person name="Martin F."/>
            <person name="Nordberg H.P."/>
            <person name="Cantor M.N."/>
            <person name="Hua S.X."/>
        </authorList>
    </citation>
    <scope>NUCLEOTIDE SEQUENCE [LARGE SCALE GENOMIC DNA]</scope>
    <source>
        <strain evidence="4 5">Foug A</strain>
    </source>
</reference>
<protein>
    <submittedName>
        <fullName evidence="4">Glycoside hydrolase family 128 protein</fullName>
    </submittedName>
</protein>
<dbReference type="OrthoDB" id="5959761at2759"/>
<dbReference type="EMBL" id="KN822008">
    <property type="protein sequence ID" value="KIM68719.1"/>
    <property type="molecule type" value="Genomic_DNA"/>
</dbReference>
<keyword evidence="2" id="KW-0732">Signal</keyword>
<gene>
    <name evidence="4" type="ORF">SCLCIDRAFT_891856</name>
</gene>
<dbReference type="AlphaFoldDB" id="A0A0C3EKJ1"/>
<feature type="signal peptide" evidence="2">
    <location>
        <begin position="1"/>
        <end position="29"/>
    </location>
</feature>
<sequence>MAGIKLLNLFALVSVTLVVLCSGPGSANALTVDRSHVARHIRGHDSVAKRRRDTVSSNNKRCQPNPATTPSPSSTTPPPPADSPTSTSLSSTPAPASTSSTPPPASTPSTGGTSSGKKWGLAWPNGDSDYLSNFASLPNVGYIYTWSPYIPTQASSLGLQGIPMLWGSDQISDFQNLVVEGYANWVLGMNEPNEPSQSNMSPSDGANMWQTYINPLQYKGYKLVSPACTNDQAGLDWYQQFFAACSGCHFDAIAFHAYTTDAQSIITYATTLYNTYNLPVWITEFADQNYSGSGGQASMDEVWAFAGTMTNFINNTPWLEVAFPFGVMSDLQGVNTANSLLSGNNPTALAYTYFG</sequence>
<reference evidence="5" key="2">
    <citation type="submission" date="2015-01" db="EMBL/GenBank/DDBJ databases">
        <title>Evolutionary Origins and Diversification of the Mycorrhizal Mutualists.</title>
        <authorList>
            <consortium name="DOE Joint Genome Institute"/>
            <consortium name="Mycorrhizal Genomics Consortium"/>
            <person name="Kohler A."/>
            <person name="Kuo A."/>
            <person name="Nagy L.G."/>
            <person name="Floudas D."/>
            <person name="Copeland A."/>
            <person name="Barry K.W."/>
            <person name="Cichocki N."/>
            <person name="Veneault-Fourrey C."/>
            <person name="LaButti K."/>
            <person name="Lindquist E.A."/>
            <person name="Lipzen A."/>
            <person name="Lundell T."/>
            <person name="Morin E."/>
            <person name="Murat C."/>
            <person name="Riley R."/>
            <person name="Ohm R."/>
            <person name="Sun H."/>
            <person name="Tunlid A."/>
            <person name="Henrissat B."/>
            <person name="Grigoriev I.V."/>
            <person name="Hibbett D.S."/>
            <person name="Martin F."/>
        </authorList>
    </citation>
    <scope>NUCLEOTIDE SEQUENCE [LARGE SCALE GENOMIC DNA]</scope>
    <source>
        <strain evidence="5">Foug A</strain>
    </source>
</reference>
<accession>A0A0C3EKJ1</accession>
<evidence type="ECO:0000256" key="1">
    <source>
        <dbReference type="SAM" id="MobiDB-lite"/>
    </source>
</evidence>
<evidence type="ECO:0000259" key="3">
    <source>
        <dbReference type="Pfam" id="PF11790"/>
    </source>
</evidence>
<dbReference type="Gene3D" id="3.20.20.80">
    <property type="entry name" value="Glycosidases"/>
    <property type="match status" value="1"/>
</dbReference>
<dbReference type="Pfam" id="PF11790">
    <property type="entry name" value="Glyco_hydro_cc"/>
    <property type="match status" value="1"/>
</dbReference>
<feature type="chain" id="PRO_5002163900" evidence="2">
    <location>
        <begin position="30"/>
        <end position="355"/>
    </location>
</feature>
<feature type="compositionally biased region" description="Low complexity" evidence="1">
    <location>
        <begin position="64"/>
        <end position="74"/>
    </location>
</feature>
<dbReference type="InterPro" id="IPR017853">
    <property type="entry name" value="GH"/>
</dbReference>
<feature type="compositionally biased region" description="Low complexity" evidence="1">
    <location>
        <begin position="107"/>
        <end position="116"/>
    </location>
</feature>
<dbReference type="InParanoid" id="A0A0C3EKJ1"/>
<evidence type="ECO:0000256" key="2">
    <source>
        <dbReference type="SAM" id="SignalP"/>
    </source>
</evidence>
<dbReference type="Proteomes" id="UP000053989">
    <property type="component" value="Unassembled WGS sequence"/>
</dbReference>
<keyword evidence="5" id="KW-1185">Reference proteome</keyword>
<feature type="region of interest" description="Disordered" evidence="1">
    <location>
        <begin position="41"/>
        <end position="120"/>
    </location>
</feature>
<dbReference type="GO" id="GO:0009277">
    <property type="term" value="C:fungal-type cell wall"/>
    <property type="evidence" value="ECO:0007669"/>
    <property type="project" value="TreeGrafter"/>
</dbReference>
<dbReference type="HOGENOM" id="CLU_040908_0_1_1"/>
<dbReference type="InterPro" id="IPR024655">
    <property type="entry name" value="Asl1_glyco_hydro_catalytic"/>
</dbReference>
<proteinExistence type="predicted"/>
<dbReference type="GO" id="GO:0016787">
    <property type="term" value="F:hydrolase activity"/>
    <property type="evidence" value="ECO:0007669"/>
    <property type="project" value="UniProtKB-KW"/>
</dbReference>
<feature type="compositionally biased region" description="Low complexity" evidence="1">
    <location>
        <begin position="83"/>
        <end position="100"/>
    </location>
</feature>
<dbReference type="STRING" id="1036808.A0A0C3EKJ1"/>
<name>A0A0C3EKJ1_9AGAM</name>
<dbReference type="PANTHER" id="PTHR34154:SF3">
    <property type="entry name" value="ALKALI-SENSITIVE LINKAGE PROTEIN 1"/>
    <property type="match status" value="1"/>
</dbReference>
<feature type="domain" description="Asl1-like glycosyl hydrolase catalytic" evidence="3">
    <location>
        <begin position="120"/>
        <end position="353"/>
    </location>
</feature>